<dbReference type="NCBIfam" id="TIGR00466">
    <property type="entry name" value="kdsB"/>
    <property type="match status" value="1"/>
</dbReference>
<dbReference type="InterPro" id="IPR003329">
    <property type="entry name" value="Cytidylyl_trans"/>
</dbReference>
<comment type="similarity">
    <text evidence="4">Belongs to the KdsB family.</text>
</comment>
<dbReference type="GO" id="GO:0008690">
    <property type="term" value="F:3-deoxy-manno-octulosonate cytidylyltransferase activity"/>
    <property type="evidence" value="ECO:0007669"/>
    <property type="project" value="UniProtKB-EC"/>
</dbReference>
<dbReference type="EMBL" id="JARYGX010000023">
    <property type="protein sequence ID" value="MDH7454073.1"/>
    <property type="molecule type" value="Genomic_DNA"/>
</dbReference>
<protein>
    <recommendedName>
        <fullName evidence="4">3-deoxy-manno-octulosonate cytidylyltransferase</fullName>
        <ecNumber evidence="4">2.7.7.38</ecNumber>
    </recommendedName>
    <alternativeName>
        <fullName evidence="4">CMP-2-keto-3-deoxyoctulosonic acid synthase</fullName>
        <shortName evidence="4">CKS</shortName>
        <shortName evidence="4">CMP-KDO synthase</shortName>
    </alternativeName>
</protein>
<dbReference type="Proteomes" id="UP001160550">
    <property type="component" value="Unassembled WGS sequence"/>
</dbReference>
<keyword evidence="2 4" id="KW-0548">Nucleotidyltransferase</keyword>
<proteinExistence type="inferred from homology"/>
<sequence length="257" mass="27824">MPHSSPTLRVVVPARFASSRLPGKPLLDLAGKPMVVRVHEAVRFALPEADVVVAVDDQRVLDALAGHGIQAAMTDPGHESGTDRAAEVARTLGWAGTDTICNVQGDEPLVPRDMLRAFAGFCAARASLSMATIAVPVGAVAEVHDPNVVKLTLDADNRAIAFSRAPMPFHRDLPPAQWPPGDYLRHVGIYAYRNDVLQQLTGTPPCFLERIEKLEQLRALWLGIPIHVMRWHQSPPHGVDTPADAARVTALFVGMTQ</sequence>
<dbReference type="Gene3D" id="3.90.550.10">
    <property type="entry name" value="Spore Coat Polysaccharide Biosynthesis Protein SpsA, Chain A"/>
    <property type="match status" value="1"/>
</dbReference>
<dbReference type="InterPro" id="IPR029044">
    <property type="entry name" value="Nucleotide-diphossugar_trans"/>
</dbReference>
<dbReference type="RefSeq" id="WP_280943279.1">
    <property type="nucleotide sequence ID" value="NZ_JARYGX010000023.1"/>
</dbReference>
<gene>
    <name evidence="4 5" type="primary">kdsB</name>
    <name evidence="5" type="ORF">QF205_13485</name>
</gene>
<comment type="catalytic activity">
    <reaction evidence="4">
        <text>3-deoxy-alpha-D-manno-oct-2-ulosonate + CTP = CMP-3-deoxy-beta-D-manno-octulosonate + diphosphate</text>
        <dbReference type="Rhea" id="RHEA:23448"/>
        <dbReference type="ChEBI" id="CHEBI:33019"/>
        <dbReference type="ChEBI" id="CHEBI:37563"/>
        <dbReference type="ChEBI" id="CHEBI:85986"/>
        <dbReference type="ChEBI" id="CHEBI:85987"/>
        <dbReference type="EC" id="2.7.7.38"/>
    </reaction>
</comment>
<dbReference type="EC" id="2.7.7.38" evidence="4"/>
<comment type="caution">
    <text evidence="5">The sequence shown here is derived from an EMBL/GenBank/DDBJ whole genome shotgun (WGS) entry which is preliminary data.</text>
</comment>
<dbReference type="HAMAP" id="MF_00057">
    <property type="entry name" value="KdsB"/>
    <property type="match status" value="1"/>
</dbReference>
<reference evidence="5" key="2">
    <citation type="submission" date="2023-04" db="EMBL/GenBank/DDBJ databases">
        <authorList>
            <person name="Sun J.-Q."/>
        </authorList>
    </citation>
    <scope>NUCLEOTIDE SEQUENCE</scope>
    <source>
        <strain evidence="5">CC-YY355</strain>
    </source>
</reference>
<dbReference type="PANTHER" id="PTHR42866:SF2">
    <property type="entry name" value="3-DEOXY-MANNO-OCTULOSONATE CYTIDYLYLTRANSFERASE, MITOCHONDRIAL"/>
    <property type="match status" value="1"/>
</dbReference>
<keyword evidence="1 4" id="KW-0808">Transferase</keyword>
<evidence type="ECO:0000313" key="6">
    <source>
        <dbReference type="Proteomes" id="UP001160550"/>
    </source>
</evidence>
<evidence type="ECO:0000256" key="1">
    <source>
        <dbReference type="ARBA" id="ARBA00022679"/>
    </source>
</evidence>
<evidence type="ECO:0000256" key="4">
    <source>
        <dbReference type="HAMAP-Rule" id="MF_00057"/>
    </source>
</evidence>
<dbReference type="SUPFAM" id="SSF53448">
    <property type="entry name" value="Nucleotide-diphospho-sugar transferases"/>
    <property type="match status" value="1"/>
</dbReference>
<keyword evidence="3 4" id="KW-0448">Lipopolysaccharide biosynthesis</keyword>
<dbReference type="CDD" id="cd02517">
    <property type="entry name" value="CMP-KDO-Synthetase"/>
    <property type="match status" value="1"/>
</dbReference>
<evidence type="ECO:0000256" key="2">
    <source>
        <dbReference type="ARBA" id="ARBA00022695"/>
    </source>
</evidence>
<reference evidence="5" key="1">
    <citation type="journal article" date="2007" name="Int. J. Syst. Evol. Microbiol.">
        <title>Luteimonas composti sp. nov., a moderately thermophilic bacterium isolated from food waste.</title>
        <authorList>
            <person name="Young C.C."/>
            <person name="Kampfer P."/>
            <person name="Chen W.M."/>
            <person name="Yen W.S."/>
            <person name="Arun A.B."/>
            <person name="Lai W.A."/>
            <person name="Shen F.T."/>
            <person name="Rekha P.D."/>
            <person name="Lin K.Y."/>
            <person name="Chou J.H."/>
        </authorList>
    </citation>
    <scope>NUCLEOTIDE SEQUENCE</scope>
    <source>
        <strain evidence="5">CC-YY355</strain>
    </source>
</reference>
<dbReference type="PANTHER" id="PTHR42866">
    <property type="entry name" value="3-DEOXY-MANNO-OCTULOSONATE CYTIDYLYLTRANSFERASE"/>
    <property type="match status" value="1"/>
</dbReference>
<comment type="pathway">
    <text evidence="4">Nucleotide-sugar biosynthesis; CMP-3-deoxy-D-manno-octulosonate biosynthesis; CMP-3-deoxy-D-manno-octulosonate from 3-deoxy-D-manno-octulosonate and CTP: step 1/1.</text>
</comment>
<keyword evidence="4" id="KW-0963">Cytoplasm</keyword>
<comment type="function">
    <text evidence="4">Activates KDO (a required 8-carbon sugar) for incorporation into bacterial lipopolysaccharide in Gram-negative bacteria.</text>
</comment>
<organism evidence="5 6">
    <name type="scientific">Luteimonas composti</name>
    <dbReference type="NCBI Taxonomy" id="398257"/>
    <lineage>
        <taxon>Bacteria</taxon>
        <taxon>Pseudomonadati</taxon>
        <taxon>Pseudomonadota</taxon>
        <taxon>Gammaproteobacteria</taxon>
        <taxon>Lysobacterales</taxon>
        <taxon>Lysobacteraceae</taxon>
        <taxon>Luteimonas</taxon>
    </lineage>
</organism>
<evidence type="ECO:0000313" key="5">
    <source>
        <dbReference type="EMBL" id="MDH7454073.1"/>
    </source>
</evidence>
<dbReference type="Pfam" id="PF02348">
    <property type="entry name" value="CTP_transf_3"/>
    <property type="match status" value="1"/>
</dbReference>
<comment type="subcellular location">
    <subcellularLocation>
        <location evidence="4">Cytoplasm</location>
    </subcellularLocation>
</comment>
<accession>A0ABT6MU03</accession>
<keyword evidence="6" id="KW-1185">Reference proteome</keyword>
<dbReference type="InterPro" id="IPR004528">
    <property type="entry name" value="KdsB"/>
</dbReference>
<dbReference type="NCBIfam" id="NF003952">
    <property type="entry name" value="PRK05450.1-5"/>
    <property type="match status" value="1"/>
</dbReference>
<evidence type="ECO:0000256" key="3">
    <source>
        <dbReference type="ARBA" id="ARBA00022985"/>
    </source>
</evidence>
<name>A0ABT6MU03_9GAMM</name>